<comment type="caution">
    <text evidence="4">The sequence shown here is derived from an EMBL/GenBank/DDBJ whole genome shotgun (WGS) entry which is preliminary data.</text>
</comment>
<feature type="transmembrane region" description="Helical" evidence="2">
    <location>
        <begin position="467"/>
        <end position="485"/>
    </location>
</feature>
<keyword evidence="2" id="KW-0812">Transmembrane</keyword>
<feature type="compositionally biased region" description="Basic and acidic residues" evidence="1">
    <location>
        <begin position="70"/>
        <end position="96"/>
    </location>
</feature>
<dbReference type="PANTHER" id="PTHR23028:SF53">
    <property type="entry name" value="ACYL_TRANSF_3 DOMAIN-CONTAINING PROTEIN"/>
    <property type="match status" value="1"/>
</dbReference>
<dbReference type="InterPro" id="IPR002656">
    <property type="entry name" value="Acyl_transf_3_dom"/>
</dbReference>
<proteinExistence type="predicted"/>
<sequence>MGRPRDVALALPRRRPGGPPVRAPHGTPAEEPVRREPAPGVGGGGARLGARHRRRRGRGRGAPLPAALGVRDRPRAGPAGDRDLEPAARAAEDRPVRPAPPQAAGPAPPPISGHQDALDGVRALAALAVLAFHVASASGAMTRQGGSGWLFNGGQVGVPIFFTLSGLLLYRPWAAAVLDGRAAPRVGGYLLKRALRIMPAYWALIVVFMVTSARAHLDDPPTWGSLLTLTQTYLPDPWWGGGLGPPRIGQTWSLVVEVSWYALLPLTAPLLAWYAKRVPTRDPGVRAKRLLRAIGVYGALSFVYVVFMFVPDRHTQMGLWLPHFFVWFAIGMAMAVVTVWARLDQRRPVAAMCRAVADSWGACWAAAAMLYVVAATPATGPYTLQTPDALWTSVLHLVVFGLVAAALVAPIAFAPAGHPVIEGVLGNRVMRFLGRISYGVFLWQMIILLGWYDAADRMYRGHVLTDLPLLAAASIAAATVSYYLVEKPVTALLRRRPPRAGRGVRDDPGRTVPDPVAPRARTRSRRAPARGRPS</sequence>
<feature type="compositionally biased region" description="Pro residues" evidence="1">
    <location>
        <begin position="97"/>
        <end position="111"/>
    </location>
</feature>
<dbReference type="GO" id="GO:0016020">
    <property type="term" value="C:membrane"/>
    <property type="evidence" value="ECO:0007669"/>
    <property type="project" value="TreeGrafter"/>
</dbReference>
<keyword evidence="2" id="KW-1133">Transmembrane helix</keyword>
<feature type="transmembrane region" description="Helical" evidence="2">
    <location>
        <begin position="394"/>
        <end position="415"/>
    </location>
</feature>
<feature type="compositionally biased region" description="Basic residues" evidence="1">
    <location>
        <begin position="520"/>
        <end position="534"/>
    </location>
</feature>
<feature type="region of interest" description="Disordered" evidence="1">
    <location>
        <begin position="1"/>
        <end position="115"/>
    </location>
</feature>
<feature type="transmembrane region" description="Helical" evidence="2">
    <location>
        <begin position="258"/>
        <end position="275"/>
    </location>
</feature>
<keyword evidence="4" id="KW-0808">Transferase</keyword>
<feature type="transmembrane region" description="Helical" evidence="2">
    <location>
        <begin position="322"/>
        <end position="343"/>
    </location>
</feature>
<feature type="domain" description="Acyltransferase 3" evidence="3">
    <location>
        <begin position="117"/>
        <end position="484"/>
    </location>
</feature>
<feature type="transmembrane region" description="Helical" evidence="2">
    <location>
        <begin position="436"/>
        <end position="455"/>
    </location>
</feature>
<keyword evidence="2" id="KW-0472">Membrane</keyword>
<dbReference type="Proteomes" id="UP000462055">
    <property type="component" value="Unassembled WGS sequence"/>
</dbReference>
<gene>
    <name evidence="4" type="ORF">F8568_000425</name>
</gene>
<organism evidence="4 5">
    <name type="scientific">Actinomadura physcomitrii</name>
    <dbReference type="NCBI Taxonomy" id="2650748"/>
    <lineage>
        <taxon>Bacteria</taxon>
        <taxon>Bacillati</taxon>
        <taxon>Actinomycetota</taxon>
        <taxon>Actinomycetes</taxon>
        <taxon>Streptosporangiales</taxon>
        <taxon>Thermomonosporaceae</taxon>
        <taxon>Actinomadura</taxon>
    </lineage>
</organism>
<protein>
    <submittedName>
        <fullName evidence="4">Acyltransferase family protein</fullName>
    </submittedName>
</protein>
<dbReference type="EMBL" id="WBMS02000001">
    <property type="protein sequence ID" value="MVZ98872.1"/>
    <property type="molecule type" value="Genomic_DNA"/>
</dbReference>
<keyword evidence="5" id="KW-1185">Reference proteome</keyword>
<dbReference type="GO" id="GO:0009103">
    <property type="term" value="P:lipopolysaccharide biosynthetic process"/>
    <property type="evidence" value="ECO:0007669"/>
    <property type="project" value="TreeGrafter"/>
</dbReference>
<feature type="region of interest" description="Disordered" evidence="1">
    <location>
        <begin position="496"/>
        <end position="534"/>
    </location>
</feature>
<evidence type="ECO:0000313" key="5">
    <source>
        <dbReference type="Proteomes" id="UP000462055"/>
    </source>
</evidence>
<evidence type="ECO:0000256" key="2">
    <source>
        <dbReference type="SAM" id="Phobius"/>
    </source>
</evidence>
<feature type="transmembrane region" description="Helical" evidence="2">
    <location>
        <begin position="199"/>
        <end position="217"/>
    </location>
</feature>
<accession>A0A6I4LZI4</accession>
<name>A0A6I4LZI4_9ACTN</name>
<feature type="transmembrane region" description="Helical" evidence="2">
    <location>
        <begin position="355"/>
        <end position="374"/>
    </location>
</feature>
<evidence type="ECO:0000256" key="1">
    <source>
        <dbReference type="SAM" id="MobiDB-lite"/>
    </source>
</evidence>
<dbReference type="GO" id="GO:0016747">
    <property type="term" value="F:acyltransferase activity, transferring groups other than amino-acyl groups"/>
    <property type="evidence" value="ECO:0007669"/>
    <property type="project" value="InterPro"/>
</dbReference>
<feature type="compositionally biased region" description="Basic residues" evidence="1">
    <location>
        <begin position="49"/>
        <end position="59"/>
    </location>
</feature>
<dbReference type="AlphaFoldDB" id="A0A6I4LZI4"/>
<evidence type="ECO:0000313" key="4">
    <source>
        <dbReference type="EMBL" id="MVZ98872.1"/>
    </source>
</evidence>
<keyword evidence="4" id="KW-0012">Acyltransferase</keyword>
<dbReference type="InterPro" id="IPR050879">
    <property type="entry name" value="Acyltransferase_3"/>
</dbReference>
<evidence type="ECO:0000259" key="3">
    <source>
        <dbReference type="Pfam" id="PF01757"/>
    </source>
</evidence>
<dbReference type="PANTHER" id="PTHR23028">
    <property type="entry name" value="ACETYLTRANSFERASE"/>
    <property type="match status" value="1"/>
</dbReference>
<feature type="transmembrane region" description="Helical" evidence="2">
    <location>
        <begin position="290"/>
        <end position="310"/>
    </location>
</feature>
<dbReference type="Pfam" id="PF01757">
    <property type="entry name" value="Acyl_transf_3"/>
    <property type="match status" value="1"/>
</dbReference>
<reference evidence="4" key="1">
    <citation type="submission" date="2019-12" db="EMBL/GenBank/DDBJ databases">
        <title>Actinomadura physcomitrii sp. nov., a novel actinomycete isolated from moss [Physcomitrium sphaericum (Ludw) Fuernr].</title>
        <authorList>
            <person name="Zhuang X."/>
        </authorList>
    </citation>
    <scope>NUCLEOTIDE SEQUENCE [LARGE SCALE GENOMIC DNA]</scope>
    <source>
        <strain evidence="4">LD22</strain>
    </source>
</reference>
<feature type="transmembrane region" description="Helical" evidence="2">
    <location>
        <begin position="121"/>
        <end position="140"/>
    </location>
</feature>
<feature type="transmembrane region" description="Helical" evidence="2">
    <location>
        <begin position="160"/>
        <end position="178"/>
    </location>
</feature>